<proteinExistence type="predicted"/>
<dbReference type="PROSITE" id="PS51664">
    <property type="entry name" value="YCAO"/>
    <property type="match status" value="1"/>
</dbReference>
<evidence type="ECO:0000313" key="3">
    <source>
        <dbReference type="Proteomes" id="UP001501565"/>
    </source>
</evidence>
<dbReference type="RefSeq" id="WP_344799733.1">
    <property type="nucleotide sequence ID" value="NZ_BAABBN010000012.1"/>
</dbReference>
<dbReference type="Proteomes" id="UP001501565">
    <property type="component" value="Unassembled WGS sequence"/>
</dbReference>
<evidence type="ECO:0000259" key="1">
    <source>
        <dbReference type="PROSITE" id="PS51664"/>
    </source>
</evidence>
<protein>
    <recommendedName>
        <fullName evidence="1">YcaO domain-containing protein</fullName>
    </recommendedName>
</protein>
<dbReference type="Gene3D" id="3.30.160.660">
    <property type="match status" value="1"/>
</dbReference>
<dbReference type="NCBIfam" id="TIGR00702">
    <property type="entry name" value="YcaO-type kinase domain"/>
    <property type="match status" value="1"/>
</dbReference>
<comment type="caution">
    <text evidence="2">The sequence shown here is derived from an EMBL/GenBank/DDBJ whole genome shotgun (WGS) entry which is preliminary data.</text>
</comment>
<organism evidence="2 3">
    <name type="scientific">Litoribacillus peritrichatus</name>
    <dbReference type="NCBI Taxonomy" id="718191"/>
    <lineage>
        <taxon>Bacteria</taxon>
        <taxon>Pseudomonadati</taxon>
        <taxon>Pseudomonadota</taxon>
        <taxon>Gammaproteobacteria</taxon>
        <taxon>Oceanospirillales</taxon>
        <taxon>Oceanospirillaceae</taxon>
        <taxon>Litoribacillus</taxon>
    </lineage>
</organism>
<keyword evidence="3" id="KW-1185">Reference proteome</keyword>
<dbReference type="EMBL" id="BAABBN010000012">
    <property type="protein sequence ID" value="GAA3934162.1"/>
    <property type="molecule type" value="Genomic_DNA"/>
</dbReference>
<accession>A0ABP7N2Z5</accession>
<dbReference type="Gene3D" id="3.30.1330.230">
    <property type="match status" value="1"/>
</dbReference>
<dbReference type="Pfam" id="PF02624">
    <property type="entry name" value="YcaO"/>
    <property type="match status" value="1"/>
</dbReference>
<evidence type="ECO:0000313" key="2">
    <source>
        <dbReference type="EMBL" id="GAA3934162.1"/>
    </source>
</evidence>
<reference evidence="3" key="1">
    <citation type="journal article" date="2019" name="Int. J. Syst. Evol. Microbiol.">
        <title>The Global Catalogue of Microorganisms (GCM) 10K type strain sequencing project: providing services to taxonomists for standard genome sequencing and annotation.</title>
        <authorList>
            <consortium name="The Broad Institute Genomics Platform"/>
            <consortium name="The Broad Institute Genome Sequencing Center for Infectious Disease"/>
            <person name="Wu L."/>
            <person name="Ma J."/>
        </authorList>
    </citation>
    <scope>NUCLEOTIDE SEQUENCE [LARGE SCALE GENOMIC DNA]</scope>
    <source>
        <strain evidence="3">JCM 17551</strain>
    </source>
</reference>
<name>A0ABP7N2Z5_9GAMM</name>
<dbReference type="Gene3D" id="3.30.40.250">
    <property type="match status" value="1"/>
</dbReference>
<dbReference type="PANTHER" id="PTHR37809:SF1">
    <property type="entry name" value="RIBOSOMAL PROTEIN S12 METHYLTHIOTRANSFERASE ACCESSORY FACTOR YCAO"/>
    <property type="match status" value="1"/>
</dbReference>
<dbReference type="PANTHER" id="PTHR37809">
    <property type="entry name" value="RIBOSOMAL PROTEIN S12 METHYLTHIOTRANSFERASE ACCESSORY FACTOR YCAO"/>
    <property type="match status" value="1"/>
</dbReference>
<feature type="domain" description="YcaO" evidence="1">
    <location>
        <begin position="381"/>
        <end position="737"/>
    </location>
</feature>
<sequence length="737" mass="83194">MKLEVQRKSGKDGVVLWHPSFGVYIFDNKDVLLISEQQQLWLPQSQFPYLDQLNGELTCSQIIAEQREEDSQKQAMFYFQVKQLLESNILLNSEIIEEYLAPDFDNNRDLEPQDFSHNTSLLDVINLSLIEIESIYGLTDLLVQSVEDAFVNTQTKAKITYILVDDFLNPRITQVELNEPGSVLVVKLTGESCWISPLYSHQDFTDFLNLQKRILDNQPVRKAAMIKWPASSLGLPVRNSVQFTEAQLQDLKKLIILQMTSSAPTVLAVYRKSDCQTERHPINIDLGNTDDMSRQIHSPVHLNACLNRFNKDGGSRSVSAQETVDRLCTLVSPVTGVINHLKEVEFGTNSPVKVYRSGFFKTPSDLKPEVMEQGFVQICMGKGVSPIQSQASALCEAVERYNALYQPDIPLIKSRHSELIVQGQRVLIFQDLTPYSEAQYQKFNDPVHPDSQLKQAAQPYLDQPIHWLPVWSLTHEAAVHVPLSQCFSEIPFEDVCFGRWHSNGCAAGNSLEEAILQGVFELIERDAVAIWWYNRLKRPEFDLSRLDQENLSKLKQTLSPDDEAGHEFWVLDLTLDVGVPVMAAIGKSKADGGFVMGFGCHLTPEIAAQRALTELCQLIPIRNQNGAPFDFDAMADSPYLYPDNFASAFPRISSAGDDLKDDVLGIVERLKTLKMEVLVLNYSRAQIPLNTVKVFVPGLCHIWPQFANERLYKVPVDLAMKDVALNESNINPHALYI</sequence>
<gene>
    <name evidence="2" type="ORF">GCM10022277_33430</name>
</gene>
<dbReference type="InterPro" id="IPR003776">
    <property type="entry name" value="YcaO-like_dom"/>
</dbReference>